<keyword evidence="1" id="KW-0812">Transmembrane</keyword>
<comment type="caution">
    <text evidence="2">The sequence shown here is derived from an EMBL/GenBank/DDBJ whole genome shotgun (WGS) entry which is preliminary data.</text>
</comment>
<evidence type="ECO:0008006" key="4">
    <source>
        <dbReference type="Google" id="ProtNLM"/>
    </source>
</evidence>
<protein>
    <recommendedName>
        <fullName evidence="4">ATP synthase protein I</fullName>
    </recommendedName>
</protein>
<feature type="transmembrane region" description="Helical" evidence="1">
    <location>
        <begin position="29"/>
        <end position="48"/>
    </location>
</feature>
<name>A0ABT6C867_9MICO</name>
<sequence>MDSGPRDNGKQRMDAVPVGDRPFAVMLRAGAVATMIALPVVVIVLWLVRDAKGGGSAALGALIAILFFAAGLAVMQRIAGDNPMTMMAGALAVYLGQIIFLGIIILVLGGVDWIDGVAFGLAVLVIALVWQVAQVLAFMRMRKPVYDSPAVDDEERS</sequence>
<evidence type="ECO:0000313" key="3">
    <source>
        <dbReference type="Proteomes" id="UP001528912"/>
    </source>
</evidence>
<organism evidence="2 3">
    <name type="scientific">Luteipulveratus flavus</name>
    <dbReference type="NCBI Taxonomy" id="3031728"/>
    <lineage>
        <taxon>Bacteria</taxon>
        <taxon>Bacillati</taxon>
        <taxon>Actinomycetota</taxon>
        <taxon>Actinomycetes</taxon>
        <taxon>Micrococcales</taxon>
        <taxon>Dermacoccaceae</taxon>
        <taxon>Luteipulveratus</taxon>
    </lineage>
</organism>
<feature type="transmembrane region" description="Helical" evidence="1">
    <location>
        <begin position="117"/>
        <end position="139"/>
    </location>
</feature>
<keyword evidence="1" id="KW-1133">Transmembrane helix</keyword>
<dbReference type="Proteomes" id="UP001528912">
    <property type="component" value="Unassembled WGS sequence"/>
</dbReference>
<proteinExistence type="predicted"/>
<dbReference type="EMBL" id="JAROAV010000031">
    <property type="protein sequence ID" value="MDF8265128.1"/>
    <property type="molecule type" value="Genomic_DNA"/>
</dbReference>
<reference evidence="2 3" key="1">
    <citation type="submission" date="2023-03" db="EMBL/GenBank/DDBJ databases">
        <title>YIM 133296 draft genome.</title>
        <authorList>
            <person name="Xiong L."/>
        </authorList>
    </citation>
    <scope>NUCLEOTIDE SEQUENCE [LARGE SCALE GENOMIC DNA]</scope>
    <source>
        <strain evidence="2 3">YIM 133296</strain>
    </source>
</reference>
<evidence type="ECO:0000256" key="1">
    <source>
        <dbReference type="SAM" id="Phobius"/>
    </source>
</evidence>
<feature type="transmembrane region" description="Helical" evidence="1">
    <location>
        <begin position="87"/>
        <end position="111"/>
    </location>
</feature>
<evidence type="ECO:0000313" key="2">
    <source>
        <dbReference type="EMBL" id="MDF8265128.1"/>
    </source>
</evidence>
<accession>A0ABT6C867</accession>
<feature type="transmembrane region" description="Helical" evidence="1">
    <location>
        <begin position="54"/>
        <end position="75"/>
    </location>
</feature>
<keyword evidence="3" id="KW-1185">Reference proteome</keyword>
<dbReference type="RefSeq" id="WP_275238446.1">
    <property type="nucleotide sequence ID" value="NZ_JARFJC010000025.1"/>
</dbReference>
<gene>
    <name evidence="2" type="ORF">P4R38_12805</name>
</gene>
<keyword evidence="1" id="KW-0472">Membrane</keyword>